<accession>A0A1G8NHK4</accession>
<dbReference type="OrthoDB" id="8640229at2"/>
<dbReference type="InterPro" id="IPR038666">
    <property type="entry name" value="SSP1_head-tail_sf"/>
</dbReference>
<evidence type="ECO:0000313" key="3">
    <source>
        <dbReference type="Proteomes" id="UP000182894"/>
    </source>
</evidence>
<organism evidence="2 3">
    <name type="scientific">Pseudomonas abietaniphila</name>
    <dbReference type="NCBI Taxonomy" id="89065"/>
    <lineage>
        <taxon>Bacteria</taxon>
        <taxon>Pseudomonadati</taxon>
        <taxon>Pseudomonadota</taxon>
        <taxon>Gammaproteobacteria</taxon>
        <taxon>Pseudomonadales</taxon>
        <taxon>Pseudomonadaceae</taxon>
        <taxon>Pseudomonas</taxon>
    </lineage>
</organism>
<dbReference type="RefSeq" id="WP_074757261.1">
    <property type="nucleotide sequence ID" value="NZ_FNCO01000017.1"/>
</dbReference>
<protein>
    <submittedName>
        <fullName evidence="2">Phage head-tail adaptor, putative, SPP1 family</fullName>
    </submittedName>
</protein>
<dbReference type="STRING" id="89065.SAMN05216605_11785"/>
<reference evidence="3" key="1">
    <citation type="submission" date="2016-10" db="EMBL/GenBank/DDBJ databases">
        <authorList>
            <person name="Varghese N."/>
            <person name="Submissions S."/>
        </authorList>
    </citation>
    <scope>NUCLEOTIDE SEQUENCE [LARGE SCALE GENOMIC DNA]</scope>
    <source>
        <strain evidence="3">ATCC 700689</strain>
    </source>
</reference>
<name>A0A1G8NHK4_9PSED</name>
<sequence>MQIGKLRHPIDIQKPEYTQDPESGEMYETWVRVAREWARAEGISGKEFVAAAAEQSSTTVRVTLRYREDLTTSMRFKHVGKIYNIKAILPDNDHKLLVCMCEEGLA</sequence>
<evidence type="ECO:0000256" key="1">
    <source>
        <dbReference type="SAM" id="MobiDB-lite"/>
    </source>
</evidence>
<dbReference type="NCBIfam" id="TIGR01563">
    <property type="entry name" value="gp16_SPP1"/>
    <property type="match status" value="1"/>
</dbReference>
<dbReference type="EMBL" id="FNCO01000017">
    <property type="protein sequence ID" value="SDI79673.1"/>
    <property type="molecule type" value="Genomic_DNA"/>
</dbReference>
<evidence type="ECO:0000313" key="2">
    <source>
        <dbReference type="EMBL" id="SDI79673.1"/>
    </source>
</evidence>
<keyword evidence="3" id="KW-1185">Reference proteome</keyword>
<proteinExistence type="predicted"/>
<gene>
    <name evidence="2" type="ORF">SAMN05216605_11785</name>
</gene>
<feature type="region of interest" description="Disordered" evidence="1">
    <location>
        <begin position="1"/>
        <end position="21"/>
    </location>
</feature>
<dbReference type="Pfam" id="PF05521">
    <property type="entry name" value="Phage_HCP"/>
    <property type="match status" value="1"/>
</dbReference>
<dbReference type="Gene3D" id="2.40.10.270">
    <property type="entry name" value="Bacteriophage SPP1 head-tail adaptor protein"/>
    <property type="match status" value="1"/>
</dbReference>
<dbReference type="AlphaFoldDB" id="A0A1G8NHK4"/>
<dbReference type="Proteomes" id="UP000182894">
    <property type="component" value="Unassembled WGS sequence"/>
</dbReference>
<dbReference type="InterPro" id="IPR008767">
    <property type="entry name" value="Phage_SPP1_head-tail_adaptor"/>
</dbReference>